<dbReference type="EMBL" id="JAMWBK010000002">
    <property type="protein sequence ID" value="KAJ8907587.1"/>
    <property type="molecule type" value="Genomic_DNA"/>
</dbReference>
<dbReference type="InterPro" id="IPR014721">
    <property type="entry name" value="Ribsml_uS5_D2-typ_fold_subgr"/>
</dbReference>
<evidence type="ECO:0000256" key="5">
    <source>
        <dbReference type="ARBA" id="ARBA00022884"/>
    </source>
</evidence>
<dbReference type="AlphaFoldDB" id="A0AAV8V344"/>
<dbReference type="GO" id="GO:0004526">
    <property type="term" value="F:ribonuclease P activity"/>
    <property type="evidence" value="ECO:0007669"/>
    <property type="project" value="InterPro"/>
</dbReference>
<dbReference type="Proteomes" id="UP001157974">
    <property type="component" value="Unassembled WGS sequence"/>
</dbReference>
<dbReference type="GO" id="GO:0000049">
    <property type="term" value="F:tRNA binding"/>
    <property type="evidence" value="ECO:0007669"/>
    <property type="project" value="InterPro"/>
</dbReference>
<reference evidence="6 7" key="1">
    <citation type="journal article" date="2023" name="Nat. Commun.">
        <title>Origin of minicircular mitochondrial genomes in red algae.</title>
        <authorList>
            <person name="Lee Y."/>
            <person name="Cho C.H."/>
            <person name="Lee Y.M."/>
            <person name="Park S.I."/>
            <person name="Yang J.H."/>
            <person name="West J.A."/>
            <person name="Bhattacharya D."/>
            <person name="Yoon H.S."/>
        </authorList>
    </citation>
    <scope>NUCLEOTIDE SEQUENCE [LARGE SCALE GENOMIC DNA]</scope>
    <source>
        <strain evidence="6 7">CCMP1338</strain>
        <tissue evidence="6">Whole cell</tissue>
    </source>
</reference>
<dbReference type="InterPro" id="IPR000100">
    <property type="entry name" value="RNase_P"/>
</dbReference>
<keyword evidence="1" id="KW-0819">tRNA processing</keyword>
<comment type="caution">
    <text evidence="6">The sequence shown here is derived from an EMBL/GenBank/DDBJ whole genome shotgun (WGS) entry which is preliminary data.</text>
</comment>
<keyword evidence="2" id="KW-0540">Nuclease</keyword>
<keyword evidence="3" id="KW-0255">Endonuclease</keyword>
<dbReference type="InterPro" id="IPR020568">
    <property type="entry name" value="Ribosomal_Su5_D2-typ_SF"/>
</dbReference>
<evidence type="ECO:0000313" key="7">
    <source>
        <dbReference type="Proteomes" id="UP001157974"/>
    </source>
</evidence>
<evidence type="ECO:0000256" key="1">
    <source>
        <dbReference type="ARBA" id="ARBA00022694"/>
    </source>
</evidence>
<gene>
    <name evidence="6" type="ORF">NDN08_007697</name>
</gene>
<proteinExistence type="predicted"/>
<protein>
    <submittedName>
        <fullName evidence="6">Uncharacterized protein</fullName>
    </submittedName>
</protein>
<evidence type="ECO:0000256" key="4">
    <source>
        <dbReference type="ARBA" id="ARBA00022801"/>
    </source>
</evidence>
<keyword evidence="7" id="KW-1185">Reference proteome</keyword>
<dbReference type="GO" id="GO:0008033">
    <property type="term" value="P:tRNA processing"/>
    <property type="evidence" value="ECO:0007669"/>
    <property type="project" value="UniProtKB-KW"/>
</dbReference>
<evidence type="ECO:0000313" key="6">
    <source>
        <dbReference type="EMBL" id="KAJ8907587.1"/>
    </source>
</evidence>
<evidence type="ECO:0000256" key="2">
    <source>
        <dbReference type="ARBA" id="ARBA00022722"/>
    </source>
</evidence>
<accession>A0AAV8V344</accession>
<sequence length="122" mass="14227">MGKRAVHRTNAKRKVREALRLLMPLHAVRAREYIFYVQPEIRGMSHAEVVEEAEAALRRMSCWEEELPLEAFDRPFYSKAAIKTVNREDPKEDQSWKIDGDSNTDDNEEALLQFFRLVCTGC</sequence>
<dbReference type="Pfam" id="PF00825">
    <property type="entry name" value="Ribonuclease_P"/>
    <property type="match status" value="1"/>
</dbReference>
<organism evidence="6 7">
    <name type="scientific">Rhodosorus marinus</name>
    <dbReference type="NCBI Taxonomy" id="101924"/>
    <lineage>
        <taxon>Eukaryota</taxon>
        <taxon>Rhodophyta</taxon>
        <taxon>Stylonematophyceae</taxon>
        <taxon>Stylonematales</taxon>
        <taxon>Stylonemataceae</taxon>
        <taxon>Rhodosorus</taxon>
    </lineage>
</organism>
<dbReference type="SUPFAM" id="SSF54211">
    <property type="entry name" value="Ribosomal protein S5 domain 2-like"/>
    <property type="match status" value="1"/>
</dbReference>
<keyword evidence="4" id="KW-0378">Hydrolase</keyword>
<dbReference type="Gene3D" id="3.30.230.10">
    <property type="match status" value="1"/>
</dbReference>
<keyword evidence="5" id="KW-0694">RNA-binding</keyword>
<name>A0AAV8V344_9RHOD</name>
<evidence type="ECO:0000256" key="3">
    <source>
        <dbReference type="ARBA" id="ARBA00022759"/>
    </source>
</evidence>